<organism evidence="1 2">
    <name type="scientific">Mikania micrantha</name>
    <name type="common">bitter vine</name>
    <dbReference type="NCBI Taxonomy" id="192012"/>
    <lineage>
        <taxon>Eukaryota</taxon>
        <taxon>Viridiplantae</taxon>
        <taxon>Streptophyta</taxon>
        <taxon>Embryophyta</taxon>
        <taxon>Tracheophyta</taxon>
        <taxon>Spermatophyta</taxon>
        <taxon>Magnoliopsida</taxon>
        <taxon>eudicotyledons</taxon>
        <taxon>Gunneridae</taxon>
        <taxon>Pentapetalae</taxon>
        <taxon>asterids</taxon>
        <taxon>campanulids</taxon>
        <taxon>Asterales</taxon>
        <taxon>Asteraceae</taxon>
        <taxon>Asteroideae</taxon>
        <taxon>Heliantheae alliance</taxon>
        <taxon>Eupatorieae</taxon>
        <taxon>Mikania</taxon>
    </lineage>
</organism>
<dbReference type="EMBL" id="SZYD01000015">
    <property type="protein sequence ID" value="KAD3641578.1"/>
    <property type="molecule type" value="Genomic_DNA"/>
</dbReference>
<evidence type="ECO:0000313" key="1">
    <source>
        <dbReference type="EMBL" id="KAD3641578.1"/>
    </source>
</evidence>
<accession>A0A5N6MN85</accession>
<dbReference type="Proteomes" id="UP000326396">
    <property type="component" value="Linkage Group LG5"/>
</dbReference>
<sequence>MIDNATTTQLVLISNCSGTFSNDLERYRIRSCEKSREFVMVANDKNLRNVTDDCGGGGEIVETPVELVGGEGGSVVVDGANYTEVAERGFLLRWFSADCSDCERSGGRNMGRSTSGFGMWVFRYSQ</sequence>
<dbReference type="OrthoDB" id="1697053at2759"/>
<comment type="caution">
    <text evidence="1">The sequence shown here is derived from an EMBL/GenBank/DDBJ whole genome shotgun (WGS) entry which is preliminary data.</text>
</comment>
<protein>
    <submittedName>
        <fullName evidence="1">Uncharacterized protein</fullName>
    </submittedName>
</protein>
<name>A0A5N6MN85_9ASTR</name>
<evidence type="ECO:0000313" key="2">
    <source>
        <dbReference type="Proteomes" id="UP000326396"/>
    </source>
</evidence>
<keyword evidence="2" id="KW-1185">Reference proteome</keyword>
<reference evidence="1 2" key="1">
    <citation type="submission" date="2019-05" db="EMBL/GenBank/DDBJ databases">
        <title>Mikania micrantha, genome provides insights into the molecular mechanism of rapid growth.</title>
        <authorList>
            <person name="Liu B."/>
        </authorList>
    </citation>
    <scope>NUCLEOTIDE SEQUENCE [LARGE SCALE GENOMIC DNA]</scope>
    <source>
        <strain evidence="1">NLD-2019</strain>
        <tissue evidence="1">Leaf</tissue>
    </source>
</reference>
<gene>
    <name evidence="1" type="ORF">E3N88_30802</name>
</gene>
<proteinExistence type="predicted"/>
<dbReference type="AlphaFoldDB" id="A0A5N6MN85"/>